<dbReference type="PANTHER" id="PTHR44688:SF16">
    <property type="entry name" value="DNA-BINDING TRANSCRIPTIONAL ACTIVATOR DEVR_DOSR"/>
    <property type="match status" value="1"/>
</dbReference>
<dbReference type="Proteomes" id="UP000287447">
    <property type="component" value="Unassembled WGS sequence"/>
</dbReference>
<dbReference type="InterPro" id="IPR016032">
    <property type="entry name" value="Sig_transdc_resp-reg_C-effctor"/>
</dbReference>
<evidence type="ECO:0000256" key="1">
    <source>
        <dbReference type="ARBA" id="ARBA00023015"/>
    </source>
</evidence>
<dbReference type="SUPFAM" id="SSF46894">
    <property type="entry name" value="C-terminal effector domain of the bipartite response regulators"/>
    <property type="match status" value="1"/>
</dbReference>
<keyword evidence="2" id="KW-0238">DNA-binding</keyword>
<keyword evidence="3" id="KW-0804">Transcription</keyword>
<dbReference type="PANTHER" id="PTHR44688">
    <property type="entry name" value="DNA-BINDING TRANSCRIPTIONAL ACTIVATOR DEVR_DOSR"/>
    <property type="match status" value="1"/>
</dbReference>
<evidence type="ECO:0000256" key="3">
    <source>
        <dbReference type="ARBA" id="ARBA00023163"/>
    </source>
</evidence>
<gene>
    <name evidence="5" type="ORF">EOI86_05375</name>
</gene>
<dbReference type="GO" id="GO:0006355">
    <property type="term" value="P:regulation of DNA-templated transcription"/>
    <property type="evidence" value="ECO:0007669"/>
    <property type="project" value="InterPro"/>
</dbReference>
<comment type="caution">
    <text evidence="5">The sequence shown here is derived from an EMBL/GenBank/DDBJ whole genome shotgun (WGS) entry which is preliminary data.</text>
</comment>
<evidence type="ECO:0000313" key="6">
    <source>
        <dbReference type="Proteomes" id="UP000287447"/>
    </source>
</evidence>
<protein>
    <submittedName>
        <fullName evidence="5">Response regulator transcription factor</fullName>
    </submittedName>
</protein>
<dbReference type="InterPro" id="IPR000792">
    <property type="entry name" value="Tscrpt_reg_LuxR_C"/>
</dbReference>
<keyword evidence="1" id="KW-0805">Transcription regulation</keyword>
<evidence type="ECO:0000313" key="5">
    <source>
        <dbReference type="EMBL" id="RVU38704.1"/>
    </source>
</evidence>
<dbReference type="Gene3D" id="3.40.50.2300">
    <property type="match status" value="1"/>
</dbReference>
<dbReference type="AlphaFoldDB" id="A0A437QVZ7"/>
<dbReference type="SMART" id="SM00421">
    <property type="entry name" value="HTH_LUXR"/>
    <property type="match status" value="1"/>
</dbReference>
<dbReference type="PROSITE" id="PS50043">
    <property type="entry name" value="HTH_LUXR_2"/>
    <property type="match status" value="1"/>
</dbReference>
<keyword evidence="6" id="KW-1185">Reference proteome</keyword>
<dbReference type="Pfam" id="PF00196">
    <property type="entry name" value="GerE"/>
    <property type="match status" value="1"/>
</dbReference>
<name>A0A437QVZ7_9PROT</name>
<evidence type="ECO:0000259" key="4">
    <source>
        <dbReference type="PROSITE" id="PS50043"/>
    </source>
</evidence>
<organism evidence="5 6">
    <name type="scientific">Hwanghaeella grinnelliae</name>
    <dbReference type="NCBI Taxonomy" id="2500179"/>
    <lineage>
        <taxon>Bacteria</taxon>
        <taxon>Pseudomonadati</taxon>
        <taxon>Pseudomonadota</taxon>
        <taxon>Alphaproteobacteria</taxon>
        <taxon>Rhodospirillales</taxon>
        <taxon>Rhodospirillaceae</taxon>
        <taxon>Hwanghaeella</taxon>
    </lineage>
</organism>
<dbReference type="PRINTS" id="PR00038">
    <property type="entry name" value="HTHLUXR"/>
</dbReference>
<proteinExistence type="predicted"/>
<dbReference type="CDD" id="cd06170">
    <property type="entry name" value="LuxR_C_like"/>
    <property type="match status" value="1"/>
</dbReference>
<evidence type="ECO:0000256" key="2">
    <source>
        <dbReference type="ARBA" id="ARBA00023125"/>
    </source>
</evidence>
<accession>A0A437QVZ7</accession>
<sequence length="281" mass="30727">MRYLGARLAGVKGDLERSIVRRKPRKEPVDMKVLIQSSYAMERAGIVGLVNKVWPDGEVLDVEDRAALEGVKGWDENVDLLILDWRNEAAAEELIEHFLGSGFDCSFDVKKSNGNGEEKGGSDKNGTAFKNRPATIVFCHRPDVEQTRRIVALGAKAVVPLTDPPSVVAALLNFIMAGGTYLPLAVLNQVPANSQGRGGRPAGAHAVISADDPRFKVLTRRQREVLRLINRGLSNEEIAEEIGVTLNTVKSHVSSMLKALGVKRRTQAMRMLTVPEDRTGL</sequence>
<reference evidence="6" key="1">
    <citation type="submission" date="2019-01" db="EMBL/GenBank/DDBJ databases">
        <title>Gri0909 isolated from a small marine red alga.</title>
        <authorList>
            <person name="Kim J."/>
            <person name="Jeong S.E."/>
            <person name="Jeon C.O."/>
        </authorList>
    </citation>
    <scope>NUCLEOTIDE SEQUENCE [LARGE SCALE GENOMIC DNA]</scope>
    <source>
        <strain evidence="6">Gri0909</strain>
    </source>
</reference>
<feature type="domain" description="HTH luxR-type" evidence="4">
    <location>
        <begin position="211"/>
        <end position="276"/>
    </location>
</feature>
<dbReference type="GO" id="GO:0003677">
    <property type="term" value="F:DNA binding"/>
    <property type="evidence" value="ECO:0007669"/>
    <property type="project" value="UniProtKB-KW"/>
</dbReference>
<dbReference type="EMBL" id="SADE01000001">
    <property type="protein sequence ID" value="RVU38704.1"/>
    <property type="molecule type" value="Genomic_DNA"/>
</dbReference>